<dbReference type="RefSeq" id="WP_151509259.1">
    <property type="nucleotide sequence ID" value="NZ_JBMVCA010000014.1"/>
</dbReference>
<evidence type="ECO:0000313" key="3">
    <source>
        <dbReference type="Proteomes" id="UP000326907"/>
    </source>
</evidence>
<protein>
    <submittedName>
        <fullName evidence="2">Uncharacterized protein</fullName>
    </submittedName>
</protein>
<feature type="signal peptide" evidence="1">
    <location>
        <begin position="1"/>
        <end position="26"/>
    </location>
</feature>
<dbReference type="Pfam" id="PF18968">
    <property type="entry name" value="DUF5707"/>
    <property type="match status" value="1"/>
</dbReference>
<keyword evidence="1" id="KW-0732">Signal</keyword>
<dbReference type="EMBL" id="VYUA01000003">
    <property type="protein sequence ID" value="KAB2593755.1"/>
    <property type="molecule type" value="Genomic_DNA"/>
</dbReference>
<gene>
    <name evidence="2" type="ORF">F5983_05685</name>
</gene>
<keyword evidence="3" id="KW-1185">Reference proteome</keyword>
<dbReference type="AlphaFoldDB" id="A0A5N5ESA3"/>
<evidence type="ECO:0000256" key="1">
    <source>
        <dbReference type="SAM" id="SignalP"/>
    </source>
</evidence>
<dbReference type="Proteomes" id="UP000326907">
    <property type="component" value="Unassembled WGS sequence"/>
</dbReference>
<evidence type="ECO:0000313" key="2">
    <source>
        <dbReference type="EMBL" id="KAB2593755.1"/>
    </source>
</evidence>
<feature type="chain" id="PRO_5025010532" evidence="1">
    <location>
        <begin position="27"/>
        <end position="156"/>
    </location>
</feature>
<reference evidence="2 3" key="1">
    <citation type="submission" date="2019-09" db="EMBL/GenBank/DDBJ databases">
        <authorList>
            <person name="Liu P."/>
        </authorList>
    </citation>
    <scope>NUCLEOTIDE SEQUENCE [LARGE SCALE GENOMIC DNA]</scope>
    <source>
        <strain evidence="2 3">TRM68085</strain>
    </source>
</reference>
<name>A0A5N5ESA3_9ACTN</name>
<organism evidence="2 3">
    <name type="scientific">Streptomyces arboris</name>
    <dbReference type="NCBI Taxonomy" id="2600619"/>
    <lineage>
        <taxon>Bacteria</taxon>
        <taxon>Bacillati</taxon>
        <taxon>Actinomycetota</taxon>
        <taxon>Actinomycetes</taxon>
        <taxon>Kitasatosporales</taxon>
        <taxon>Streptomycetaceae</taxon>
        <taxon>Streptomyces</taxon>
    </lineage>
</organism>
<comment type="caution">
    <text evidence="2">The sequence shown here is derived from an EMBL/GenBank/DDBJ whole genome shotgun (WGS) entry which is preliminary data.</text>
</comment>
<proteinExistence type="predicted"/>
<accession>A0A5N5ESA3</accession>
<sequence>MSQRVVTLSALAGAALLAGAGAYAFAGESGNTGSTGPEVAKASVAYVAPTADKDGSLTFTARVSDDSGVRNLKVLAWPASMAPAPDAEDMAHVESATCEPSGPSGDKAALCTYTVKVTSAEAAESPKGAWHVGVLASAKDGGRTFAPKAAGFTVKG</sequence>
<dbReference type="InterPro" id="IPR043761">
    <property type="entry name" value="DUF5707"/>
</dbReference>